<keyword evidence="3" id="KW-1185">Reference proteome</keyword>
<feature type="compositionally biased region" description="Polar residues" evidence="1">
    <location>
        <begin position="771"/>
        <end position="781"/>
    </location>
</feature>
<name>K1X1B0_MARBU</name>
<accession>K1X1B0</accession>
<dbReference type="RefSeq" id="XP_007290938.1">
    <property type="nucleotide sequence ID" value="XM_007290876.1"/>
</dbReference>
<feature type="compositionally biased region" description="Polar residues" evidence="1">
    <location>
        <begin position="351"/>
        <end position="363"/>
    </location>
</feature>
<sequence length="825" mass="92479">MDLDLDQRSVESSGPNLAADAVEVEPTAGMDIDLPVAGGTGFQEQVRVLTTRLEELKWLINMHFGADQGEVADDELPDNGAYLARVRSLEGRIRELAILGSQGRDAETRELAESLERVASERNQLDWEINGEGGYVSEIQRLRALVDPDVVEAEIIVQMNAAIADGEAAEEDRKRAWRDNDHLRERIATLLAGFQSIVAQRDTLQTERKRLQAHLDRLEDQGVVNVGELENADEAVRRNERRDVHHRERLEGGVQADRSTADFGSAAIGVGECENQLALARSERDSAIKQNEEARRHIATRTAERNGAHQRIKFLEEQARESRDREVQLHEQLRRQKEQEEQKEQTEQSQLDAAQNPASSDTLRQAKQTEIELLKLKKERDATATEIFNIQYERDAARDEARVLGKESAKFRTAAETADAIAVQLRHSLDAAHHAALAERSRADEARRTQNRLRVERESVRIEANKLRAALAASHEISLGLVRHGNISVGDLVHIREERDLAASKATKLHDALIKAQEQVGELQKQLDECAQAEHPAASEAVSLQEYHWIMAERDRALIRVEELERLLKELEEDYRQNLDQWERQTKSDEREISASHERLRSERERSRYLAAELQKTVCKNNTEAELEAAETRLRAAGIRAAEAEDRANAAEARAEVLETQLRRLTQHDLTESQQLDAEHHRDIRDDASNPSPLPPLPERGSSAAKTRSETSMSVSMVAIPSPSPGTRTSVPPFSARSHVSFASMQDDPAFPSLVQPQSSGHDEPVAAVQTGPTTSAQTIPRATRNPAPDYGGVRKRKRKRDGESEPSLNEGDQAKKTKKQKTRT</sequence>
<dbReference type="STRING" id="1072389.K1X1B0"/>
<feature type="region of interest" description="Disordered" evidence="1">
    <location>
        <begin position="318"/>
        <end position="363"/>
    </location>
</feature>
<dbReference type="KEGG" id="mbe:MBM_03049"/>
<reference evidence="2 3" key="1">
    <citation type="journal article" date="2012" name="BMC Genomics">
        <title>Sequencing the genome of Marssonina brunnea reveals fungus-poplar co-evolution.</title>
        <authorList>
            <person name="Zhu S."/>
            <person name="Cao Y.-Z."/>
            <person name="Jiang C."/>
            <person name="Tan B.-Y."/>
            <person name="Wang Z."/>
            <person name="Feng S."/>
            <person name="Zhang L."/>
            <person name="Su X.-H."/>
            <person name="Brejova B."/>
            <person name="Vinar T."/>
            <person name="Xu M."/>
            <person name="Wang M.-X."/>
            <person name="Zhang S.-G."/>
            <person name="Huang M.-R."/>
            <person name="Wu R."/>
            <person name="Zhou Y."/>
        </authorList>
    </citation>
    <scope>NUCLEOTIDE SEQUENCE [LARGE SCALE GENOMIC DNA]</scope>
    <source>
        <strain evidence="2 3">MB_m1</strain>
    </source>
</reference>
<evidence type="ECO:0000313" key="2">
    <source>
        <dbReference type="EMBL" id="EKD18807.1"/>
    </source>
</evidence>
<dbReference type="Proteomes" id="UP000006753">
    <property type="component" value="Unassembled WGS sequence"/>
</dbReference>
<dbReference type="HOGENOM" id="CLU_343255_0_0_1"/>
<dbReference type="EMBL" id="JH921432">
    <property type="protein sequence ID" value="EKD18807.1"/>
    <property type="molecule type" value="Genomic_DNA"/>
</dbReference>
<feature type="compositionally biased region" description="Basic and acidic residues" evidence="1">
    <location>
        <begin position="318"/>
        <end position="346"/>
    </location>
</feature>
<feature type="region of interest" description="Disordered" evidence="1">
    <location>
        <begin position="584"/>
        <end position="605"/>
    </location>
</feature>
<dbReference type="InParanoid" id="K1X1B0"/>
<organism evidence="2 3">
    <name type="scientific">Marssonina brunnea f. sp. multigermtubi (strain MB_m1)</name>
    <name type="common">Marssonina leaf spot fungus</name>
    <dbReference type="NCBI Taxonomy" id="1072389"/>
    <lineage>
        <taxon>Eukaryota</taxon>
        <taxon>Fungi</taxon>
        <taxon>Dikarya</taxon>
        <taxon>Ascomycota</taxon>
        <taxon>Pezizomycotina</taxon>
        <taxon>Leotiomycetes</taxon>
        <taxon>Helotiales</taxon>
        <taxon>Drepanopezizaceae</taxon>
        <taxon>Drepanopeziza</taxon>
    </lineage>
</organism>
<evidence type="ECO:0000313" key="3">
    <source>
        <dbReference type="Proteomes" id="UP000006753"/>
    </source>
</evidence>
<dbReference type="OrthoDB" id="3558102at2759"/>
<gene>
    <name evidence="2" type="ORF">MBM_03049</name>
</gene>
<dbReference type="GeneID" id="18758984"/>
<protein>
    <submittedName>
        <fullName evidence="2">Uncharacterized protein</fullName>
    </submittedName>
</protein>
<dbReference type="AlphaFoldDB" id="K1X1B0"/>
<feature type="compositionally biased region" description="Basic and acidic residues" evidence="1">
    <location>
        <begin position="666"/>
        <end position="688"/>
    </location>
</feature>
<feature type="compositionally biased region" description="Polar residues" evidence="1">
    <location>
        <begin position="704"/>
        <end position="715"/>
    </location>
</feature>
<proteinExistence type="predicted"/>
<evidence type="ECO:0000256" key="1">
    <source>
        <dbReference type="SAM" id="MobiDB-lite"/>
    </source>
</evidence>
<feature type="region of interest" description="Disordered" evidence="1">
    <location>
        <begin position="665"/>
        <end position="825"/>
    </location>
</feature>